<evidence type="ECO:0000313" key="3">
    <source>
        <dbReference type="Proteomes" id="UP001200470"/>
    </source>
</evidence>
<sequence>MRKIVLLLTASLFVLSIKAQENKQEKKTVSVELPQWVKDIKLSGYGMLQYQAQDPYRTTTDEEGNIITEKNASNTFNIRQLRLMLDGKIGDVAWRAQFQGSGSSAFLVDLYAEWQKYREIRVKAGQFKRAFTFESPTNPIDQGFYSYALVINNLVGYGDRTGEKSAGGRDIGVQLQGDLLKNKAGRYLLHYQVGVYNGEGINTKDADNRKDIIGGLWLMPVEGLRIGAFGWTGSRAGVGTKNRYALSAEYSKNDWTFRSEYIHSQGAAAPGKNLGDKADGLYAFGIAPVISKKLYAKARYNMYRQDKSWSSSKTMYEMGINYVICKNLQVNMEYARVNDRTIANPDKHNYNFVDLQLDFRF</sequence>
<reference evidence="2 3" key="1">
    <citation type="submission" date="2020-12" db="EMBL/GenBank/DDBJ databases">
        <title>Whole genome sequences of gut porcine anaerobes.</title>
        <authorList>
            <person name="Kubasova T."/>
            <person name="Jahodarova E."/>
            <person name="Rychlik I."/>
        </authorList>
    </citation>
    <scope>NUCLEOTIDE SEQUENCE [LARGE SCALE GENOMIC DNA]</scope>
    <source>
        <strain evidence="2 3">An925</strain>
    </source>
</reference>
<protein>
    <submittedName>
        <fullName evidence="2">Porin</fullName>
    </submittedName>
</protein>
<dbReference type="RefSeq" id="WP_301637955.1">
    <property type="nucleotide sequence ID" value="NZ_JADYTN010000010.1"/>
</dbReference>
<evidence type="ECO:0000256" key="1">
    <source>
        <dbReference type="SAM" id="SignalP"/>
    </source>
</evidence>
<accession>A0ABS9CEX6</accession>
<dbReference type="Gene3D" id="2.40.160.10">
    <property type="entry name" value="Porin"/>
    <property type="match status" value="1"/>
</dbReference>
<dbReference type="InterPro" id="IPR010870">
    <property type="entry name" value="Porin_O/P"/>
</dbReference>
<organism evidence="2 3">
    <name type="scientific">Xylanibacter brevis</name>
    <dbReference type="NCBI Taxonomy" id="83231"/>
    <lineage>
        <taxon>Bacteria</taxon>
        <taxon>Pseudomonadati</taxon>
        <taxon>Bacteroidota</taxon>
        <taxon>Bacteroidia</taxon>
        <taxon>Bacteroidales</taxon>
        <taxon>Prevotellaceae</taxon>
        <taxon>Xylanibacter</taxon>
    </lineage>
</organism>
<dbReference type="SUPFAM" id="SSF56935">
    <property type="entry name" value="Porins"/>
    <property type="match status" value="1"/>
</dbReference>
<evidence type="ECO:0000313" key="2">
    <source>
        <dbReference type="EMBL" id="MCF2563619.1"/>
    </source>
</evidence>
<keyword evidence="3" id="KW-1185">Reference proteome</keyword>
<name>A0ABS9CEX6_9BACT</name>
<proteinExistence type="predicted"/>
<gene>
    <name evidence="2" type="ORF">I6E12_05790</name>
</gene>
<dbReference type="InterPro" id="IPR023614">
    <property type="entry name" value="Porin_dom_sf"/>
</dbReference>
<dbReference type="EMBL" id="JADYTN010000010">
    <property type="protein sequence ID" value="MCF2563619.1"/>
    <property type="molecule type" value="Genomic_DNA"/>
</dbReference>
<dbReference type="Proteomes" id="UP001200470">
    <property type="component" value="Unassembled WGS sequence"/>
</dbReference>
<feature type="signal peptide" evidence="1">
    <location>
        <begin position="1"/>
        <end position="19"/>
    </location>
</feature>
<dbReference type="Pfam" id="PF07396">
    <property type="entry name" value="Porin_O_P"/>
    <property type="match status" value="1"/>
</dbReference>
<keyword evidence="1" id="KW-0732">Signal</keyword>
<feature type="chain" id="PRO_5045682364" evidence="1">
    <location>
        <begin position="20"/>
        <end position="361"/>
    </location>
</feature>
<comment type="caution">
    <text evidence="2">The sequence shown here is derived from an EMBL/GenBank/DDBJ whole genome shotgun (WGS) entry which is preliminary data.</text>
</comment>